<proteinExistence type="predicted"/>
<feature type="transmembrane region" description="Helical" evidence="2">
    <location>
        <begin position="66"/>
        <end position="85"/>
    </location>
</feature>
<keyword evidence="2" id="KW-1133">Transmembrane helix</keyword>
<keyword evidence="2" id="KW-0472">Membrane</keyword>
<dbReference type="PROSITE" id="PS51257">
    <property type="entry name" value="PROKAR_LIPOPROTEIN"/>
    <property type="match status" value="1"/>
</dbReference>
<gene>
    <name evidence="3" type="ORF">Rai3103_13490</name>
</gene>
<name>A0A5Q2FIL8_9ACTN</name>
<feature type="transmembrane region" description="Helical" evidence="2">
    <location>
        <begin position="135"/>
        <end position="157"/>
    </location>
</feature>
<evidence type="ECO:0000256" key="2">
    <source>
        <dbReference type="SAM" id="Phobius"/>
    </source>
</evidence>
<protein>
    <recommendedName>
        <fullName evidence="5">DUF2567 domain-containing protein</fullName>
    </recommendedName>
</protein>
<feature type="transmembrane region" description="Helical" evidence="2">
    <location>
        <begin position="12"/>
        <end position="32"/>
    </location>
</feature>
<organism evidence="3 4">
    <name type="scientific">Raineyella fluvialis</name>
    <dbReference type="NCBI Taxonomy" id="2662261"/>
    <lineage>
        <taxon>Bacteria</taxon>
        <taxon>Bacillati</taxon>
        <taxon>Actinomycetota</taxon>
        <taxon>Actinomycetes</taxon>
        <taxon>Propionibacteriales</taxon>
        <taxon>Propionibacteriaceae</taxon>
        <taxon>Raineyella</taxon>
    </lineage>
</organism>
<reference evidence="3 4" key="1">
    <citation type="submission" date="2019-10" db="EMBL/GenBank/DDBJ databases">
        <title>Genomic analysis of Raineyella sp. CBA3103.</title>
        <authorList>
            <person name="Roh S.W."/>
        </authorList>
    </citation>
    <scope>NUCLEOTIDE SEQUENCE [LARGE SCALE GENOMIC DNA]</scope>
    <source>
        <strain evidence="3 4">CBA3103</strain>
    </source>
</reference>
<evidence type="ECO:0000313" key="3">
    <source>
        <dbReference type="EMBL" id="QGF24495.1"/>
    </source>
</evidence>
<dbReference type="EMBL" id="CP045725">
    <property type="protein sequence ID" value="QGF24495.1"/>
    <property type="molecule type" value="Genomic_DNA"/>
</dbReference>
<evidence type="ECO:0000256" key="1">
    <source>
        <dbReference type="SAM" id="MobiDB-lite"/>
    </source>
</evidence>
<dbReference type="RefSeq" id="WP_153573024.1">
    <property type="nucleotide sequence ID" value="NZ_CP045725.1"/>
</dbReference>
<keyword evidence="2" id="KW-0812">Transmembrane</keyword>
<dbReference type="AlphaFoldDB" id="A0A5Q2FIL8"/>
<sequence>MTRGPLPPSLWGPYAGYGLASVLLGCLGGVVWRTTTPLPGYTVGPDEKAVISELGLTQLFVADARYALIAMAGGLLLGVLAVVLLRHLGVRIVLWAVIGPVLAGLAAWAAGVVGATPLKDRLAVATAGRTEPVDLALNAPVAVLLWPFLAILVVLLWSAFAPEPTPVVAARSVEGTDLDDLGTEQPDQVSGGDLELQ</sequence>
<feature type="region of interest" description="Disordered" evidence="1">
    <location>
        <begin position="178"/>
        <end position="197"/>
    </location>
</feature>
<dbReference type="KEGG" id="rain:Rai3103_13490"/>
<dbReference type="Proteomes" id="UP000386847">
    <property type="component" value="Chromosome"/>
</dbReference>
<accession>A0A5Q2FIL8</accession>
<evidence type="ECO:0008006" key="5">
    <source>
        <dbReference type="Google" id="ProtNLM"/>
    </source>
</evidence>
<evidence type="ECO:0000313" key="4">
    <source>
        <dbReference type="Proteomes" id="UP000386847"/>
    </source>
</evidence>
<feature type="transmembrane region" description="Helical" evidence="2">
    <location>
        <begin position="92"/>
        <end position="115"/>
    </location>
</feature>
<keyword evidence="4" id="KW-1185">Reference proteome</keyword>